<dbReference type="AlphaFoldDB" id="A0A6J3LSE6"/>
<evidence type="ECO:0000256" key="2">
    <source>
        <dbReference type="SAM" id="Phobius"/>
    </source>
</evidence>
<feature type="compositionally biased region" description="Basic and acidic residues" evidence="1">
    <location>
        <begin position="7"/>
        <end position="40"/>
    </location>
</feature>
<keyword evidence="2" id="KW-0472">Membrane</keyword>
<keyword evidence="2" id="KW-1133">Transmembrane helix</keyword>
<organism evidence="4">
    <name type="scientific">Dissoconium aciculare CBS 342.82</name>
    <dbReference type="NCBI Taxonomy" id="1314786"/>
    <lineage>
        <taxon>Eukaryota</taxon>
        <taxon>Fungi</taxon>
        <taxon>Dikarya</taxon>
        <taxon>Ascomycota</taxon>
        <taxon>Pezizomycotina</taxon>
        <taxon>Dothideomycetes</taxon>
        <taxon>Dothideomycetidae</taxon>
        <taxon>Mycosphaerellales</taxon>
        <taxon>Dissoconiaceae</taxon>
        <taxon>Dissoconium</taxon>
    </lineage>
</organism>
<gene>
    <name evidence="4" type="ORF">K489DRAFT_130926</name>
</gene>
<feature type="transmembrane region" description="Helical" evidence="2">
    <location>
        <begin position="254"/>
        <end position="271"/>
    </location>
</feature>
<evidence type="ECO:0000313" key="4">
    <source>
        <dbReference type="RefSeq" id="XP_033455250.1"/>
    </source>
</evidence>
<evidence type="ECO:0000313" key="3">
    <source>
        <dbReference type="Proteomes" id="UP000504637"/>
    </source>
</evidence>
<protein>
    <submittedName>
        <fullName evidence="4">Uncharacterized protein</fullName>
    </submittedName>
</protein>
<name>A0A6J3LSE6_9PEZI</name>
<dbReference type="GeneID" id="54356841"/>
<reference evidence="4" key="3">
    <citation type="submission" date="2025-08" db="UniProtKB">
        <authorList>
            <consortium name="RefSeq"/>
        </authorList>
    </citation>
    <scope>IDENTIFICATION</scope>
    <source>
        <strain evidence="4">CBS 342.82</strain>
    </source>
</reference>
<evidence type="ECO:0000256" key="1">
    <source>
        <dbReference type="SAM" id="MobiDB-lite"/>
    </source>
</evidence>
<keyword evidence="3" id="KW-1185">Reference proteome</keyword>
<feature type="transmembrane region" description="Helical" evidence="2">
    <location>
        <begin position="79"/>
        <end position="112"/>
    </location>
</feature>
<feature type="region of interest" description="Disordered" evidence="1">
    <location>
        <begin position="1"/>
        <end position="48"/>
    </location>
</feature>
<reference evidence="4" key="2">
    <citation type="submission" date="2020-04" db="EMBL/GenBank/DDBJ databases">
        <authorList>
            <consortium name="NCBI Genome Project"/>
        </authorList>
    </citation>
    <scope>NUCLEOTIDE SEQUENCE</scope>
    <source>
        <strain evidence="4">CBS 342.82</strain>
    </source>
</reference>
<accession>A0A6J3LSE6</accession>
<dbReference type="Proteomes" id="UP000504637">
    <property type="component" value="Unplaced"/>
</dbReference>
<keyword evidence="2" id="KW-0812">Transmembrane</keyword>
<proteinExistence type="predicted"/>
<feature type="transmembrane region" description="Helical" evidence="2">
    <location>
        <begin position="199"/>
        <end position="220"/>
    </location>
</feature>
<dbReference type="RefSeq" id="XP_033455250.1">
    <property type="nucleotide sequence ID" value="XM_033599042.1"/>
</dbReference>
<reference evidence="4" key="1">
    <citation type="submission" date="2020-01" db="EMBL/GenBank/DDBJ databases">
        <authorList>
            <consortium name="DOE Joint Genome Institute"/>
            <person name="Haridas S."/>
            <person name="Albert R."/>
            <person name="Binder M."/>
            <person name="Bloem J."/>
            <person name="Labutti K."/>
            <person name="Salamov A."/>
            <person name="Andreopoulos B."/>
            <person name="Baker S.E."/>
            <person name="Barry K."/>
            <person name="Bills G."/>
            <person name="Bluhm B.H."/>
            <person name="Cannon C."/>
            <person name="Castanera R."/>
            <person name="Culley D.E."/>
            <person name="Daum C."/>
            <person name="Ezra D."/>
            <person name="Gonzalez J.B."/>
            <person name="Henrissat B."/>
            <person name="Kuo A."/>
            <person name="Liang C."/>
            <person name="Lipzen A."/>
            <person name="Lutzoni F."/>
            <person name="Magnuson J."/>
            <person name="Mondo S."/>
            <person name="Nolan M."/>
            <person name="Ohm R."/>
            <person name="Pangilinan J."/>
            <person name="Park H.-J."/>
            <person name="Ramirez L."/>
            <person name="Alfaro M."/>
            <person name="Sun H."/>
            <person name="Tritt A."/>
            <person name="Yoshinaga Y."/>
            <person name="Zwiers L.-H."/>
            <person name="Turgeon B.G."/>
            <person name="Goodwin S.B."/>
            <person name="Spatafora J.W."/>
            <person name="Crous P.W."/>
            <person name="Grigoriev I.V."/>
        </authorList>
    </citation>
    <scope>NUCLEOTIDE SEQUENCE</scope>
    <source>
        <strain evidence="4">CBS 342.82</strain>
    </source>
</reference>
<sequence length="275" mass="31380">MGGYEEMCEKEGEAGRGRGKERKASDRKGGKNEDEWRGYERTGTPRHATTNENTTTMCFFLLPNLKCLFFRPLIFSPRLFPGFFLVLSPVLVLGAAAVAVSLALLCSVLLGLSSRAEKTKWRQSNRENQPERIHPRMEWIRIRLDWIDMTCLELSLIDAGGDRTTDGSIRTYMYVYTYTCTYERPKERKKERKKENQKVGNLSLSLSLLGLISYCWVLDIGQRFFRDVSSVFCLQYFRGPGGGGARNFGIRSGFFSHLGLFVNIILILCGIRGRR</sequence>